<dbReference type="PROSITE" id="PS51257">
    <property type="entry name" value="PROKAR_LIPOPROTEIN"/>
    <property type="match status" value="1"/>
</dbReference>
<name>A0A1H6FD17_9GAMM</name>
<accession>A0A1H6FD17</accession>
<organism evidence="1 2">
    <name type="scientific">Candidatus Venteria ishoeyi</name>
    <dbReference type="NCBI Taxonomy" id="1899563"/>
    <lineage>
        <taxon>Bacteria</taxon>
        <taxon>Pseudomonadati</taxon>
        <taxon>Pseudomonadota</taxon>
        <taxon>Gammaproteobacteria</taxon>
        <taxon>Thiotrichales</taxon>
        <taxon>Thiotrichaceae</taxon>
        <taxon>Venteria</taxon>
    </lineage>
</organism>
<protein>
    <recommendedName>
        <fullName evidence="3">Lipoprotein</fullName>
    </recommendedName>
</protein>
<evidence type="ECO:0008006" key="3">
    <source>
        <dbReference type="Google" id="ProtNLM"/>
    </source>
</evidence>
<keyword evidence="2" id="KW-1185">Reference proteome</keyword>
<gene>
    <name evidence="1" type="ORF">MBHS_02923</name>
</gene>
<dbReference type="RefSeq" id="WP_103920772.1">
    <property type="nucleotide sequence ID" value="NZ_FMSV02000513.1"/>
</dbReference>
<sequence>MHPRPKTHYLKSLLILGGCLLILTLSACSSILLPSKITVSQSPWQSFDEAKTSFDRIIPGKTSVQELEKMGFDPFKTPNIKRLTYLEVIERFMPHQSMQVNDLDKPLQVCISARKNCYAYQISPVVSHEQRYGNVMLDVFNFRRRNRKEGWRFMALIVVNNDKVAYKLWGGEPHTLVLEDHKKPLGPFQDIKSGFSINLNSM</sequence>
<dbReference type="OrthoDB" id="6979445at2"/>
<reference evidence="1 2" key="1">
    <citation type="submission" date="2016-10" db="EMBL/GenBank/DDBJ databases">
        <authorList>
            <person name="de Groot N.N."/>
        </authorList>
    </citation>
    <scope>NUCLEOTIDE SEQUENCE [LARGE SCALE GENOMIC DNA]</scope>
    <source>
        <strain evidence="1">MBHS1</strain>
    </source>
</reference>
<evidence type="ECO:0000313" key="1">
    <source>
        <dbReference type="EMBL" id="SEH07056.1"/>
    </source>
</evidence>
<evidence type="ECO:0000313" key="2">
    <source>
        <dbReference type="Proteomes" id="UP000236724"/>
    </source>
</evidence>
<proteinExistence type="predicted"/>
<dbReference type="AlphaFoldDB" id="A0A1H6FD17"/>
<dbReference type="EMBL" id="FMSV02000513">
    <property type="protein sequence ID" value="SEH07056.1"/>
    <property type="molecule type" value="Genomic_DNA"/>
</dbReference>
<dbReference type="Proteomes" id="UP000236724">
    <property type="component" value="Unassembled WGS sequence"/>
</dbReference>